<accession>A0A7X5HTK5</accession>
<sequence>MMRKMLMMIMVLGMFFLLGTTAYASSDLRTEYFFQNMEFGRDVLPADAPANQFGGFTMTRGLDRQKIATFATGRTISGSGDMGVNVGYRLYAKDFMGNTRVLAQTMKTLGATGFFTDYLDFNRVGTYFLAVKVVDGKGTWIRWYEITRREEATRNYLENLQINFLNL</sequence>
<dbReference type="RefSeq" id="WP_162369146.1">
    <property type="nucleotide sequence ID" value="NZ_JAAEEH010000002.1"/>
</dbReference>
<dbReference type="Proteomes" id="UP000461585">
    <property type="component" value="Unassembled WGS sequence"/>
</dbReference>
<gene>
    <name evidence="1" type="ORF">GXN74_01485</name>
</gene>
<proteinExistence type="predicted"/>
<dbReference type="EMBL" id="JAAEEH010000002">
    <property type="protein sequence ID" value="NDL66420.1"/>
    <property type="molecule type" value="Genomic_DNA"/>
</dbReference>
<keyword evidence="2" id="KW-1185">Reference proteome</keyword>
<evidence type="ECO:0000313" key="1">
    <source>
        <dbReference type="EMBL" id="NDL66420.1"/>
    </source>
</evidence>
<protein>
    <submittedName>
        <fullName evidence="1">Uncharacterized protein</fullName>
    </submittedName>
</protein>
<evidence type="ECO:0000313" key="2">
    <source>
        <dbReference type="Proteomes" id="UP000461585"/>
    </source>
</evidence>
<organism evidence="1 2">
    <name type="scientific">Anaerotalea alkaliphila</name>
    <dbReference type="NCBI Taxonomy" id="2662126"/>
    <lineage>
        <taxon>Bacteria</taxon>
        <taxon>Bacillati</taxon>
        <taxon>Bacillota</taxon>
        <taxon>Clostridia</taxon>
        <taxon>Eubacteriales</taxon>
        <taxon>Anaerotalea</taxon>
    </lineage>
</organism>
<name>A0A7X5HTK5_9FIRM</name>
<comment type="caution">
    <text evidence="1">The sequence shown here is derived from an EMBL/GenBank/DDBJ whole genome shotgun (WGS) entry which is preliminary data.</text>
</comment>
<dbReference type="AlphaFoldDB" id="A0A7X5HTK5"/>
<reference evidence="1 2" key="1">
    <citation type="submission" date="2020-01" db="EMBL/GenBank/DDBJ databases">
        <title>Anaeroalcalibacter tamaniensis gen. nov., sp. nov., moderately halophilic strictly anaerobic fermenter bacterium from mud volcano of Taman peninsula.</title>
        <authorList>
            <person name="Frolova A."/>
            <person name="Merkel A.Y."/>
            <person name="Slobodkin A.I."/>
        </authorList>
    </citation>
    <scope>NUCLEOTIDE SEQUENCE [LARGE SCALE GENOMIC DNA]</scope>
    <source>
        <strain evidence="1 2">F-3ap</strain>
    </source>
</reference>